<organism evidence="2">
    <name type="scientific">Glycine soja</name>
    <name type="common">Wild soybean</name>
    <dbReference type="NCBI Taxonomy" id="3848"/>
    <lineage>
        <taxon>Eukaryota</taxon>
        <taxon>Viridiplantae</taxon>
        <taxon>Streptophyta</taxon>
        <taxon>Embryophyta</taxon>
        <taxon>Tracheophyta</taxon>
        <taxon>Spermatophyta</taxon>
        <taxon>Magnoliopsida</taxon>
        <taxon>eudicotyledons</taxon>
        <taxon>Gunneridae</taxon>
        <taxon>Pentapetalae</taxon>
        <taxon>rosids</taxon>
        <taxon>fabids</taxon>
        <taxon>Fabales</taxon>
        <taxon>Fabaceae</taxon>
        <taxon>Papilionoideae</taxon>
        <taxon>50 kb inversion clade</taxon>
        <taxon>NPAAA clade</taxon>
        <taxon>indigoferoid/millettioid clade</taxon>
        <taxon>Phaseoleae</taxon>
        <taxon>Glycine</taxon>
        <taxon>Glycine subgen. Soja</taxon>
    </lineage>
</organism>
<dbReference type="Proteomes" id="UP000289340">
    <property type="component" value="Chromosome 13"/>
</dbReference>
<evidence type="ECO:0000256" key="1">
    <source>
        <dbReference type="SAM" id="SignalP"/>
    </source>
</evidence>
<dbReference type="EMBL" id="QZWG01000013">
    <property type="protein sequence ID" value="RZB71026.1"/>
    <property type="molecule type" value="Genomic_DNA"/>
</dbReference>
<proteinExistence type="predicted"/>
<protein>
    <submittedName>
        <fullName evidence="2">Uncharacterized protein</fullName>
    </submittedName>
</protein>
<reference evidence="2" key="1">
    <citation type="submission" date="2014-07" db="EMBL/GenBank/DDBJ databases">
        <title>Identification of a novel salt tolerance gene in wild soybean by whole-genome sequencing.</title>
        <authorList>
            <person name="Lam H.-M."/>
            <person name="Qi X."/>
            <person name="Li M.-W."/>
            <person name="Liu X."/>
            <person name="Xie M."/>
            <person name="Ni M."/>
            <person name="Xu X."/>
        </authorList>
    </citation>
    <scope>NUCLEOTIDE SEQUENCE [LARGE SCALE GENOMIC DNA]</scope>
    <source>
        <tissue evidence="2">Root</tissue>
    </source>
</reference>
<reference evidence="3 4" key="2">
    <citation type="submission" date="2018-09" db="EMBL/GenBank/DDBJ databases">
        <title>A high-quality reference genome of wild soybean provides a powerful tool to mine soybean genomes.</title>
        <authorList>
            <person name="Xie M."/>
            <person name="Chung C.Y.L."/>
            <person name="Li M.-W."/>
            <person name="Wong F.-L."/>
            <person name="Chan T.-F."/>
            <person name="Lam H.-M."/>
        </authorList>
    </citation>
    <scope>NUCLEOTIDE SEQUENCE [LARGE SCALE GENOMIC DNA]</scope>
    <source>
        <strain evidence="4">cv. W05</strain>
        <tissue evidence="3">Hypocotyl of etiolated seedlings</tissue>
    </source>
</reference>
<dbReference type="Proteomes" id="UP000053555">
    <property type="component" value="Unassembled WGS sequence"/>
</dbReference>
<keyword evidence="1" id="KW-0732">Signal</keyword>
<evidence type="ECO:0000313" key="2">
    <source>
        <dbReference type="EMBL" id="KHN07123.1"/>
    </source>
</evidence>
<gene>
    <name evidence="3" type="ORF">D0Y65_035810</name>
    <name evidence="2" type="ORF">glysoja_031984</name>
</gene>
<evidence type="ECO:0000313" key="4">
    <source>
        <dbReference type="Proteomes" id="UP000289340"/>
    </source>
</evidence>
<keyword evidence="4" id="KW-1185">Reference proteome</keyword>
<feature type="chain" id="PRO_5040563227" evidence="1">
    <location>
        <begin position="21"/>
        <end position="101"/>
    </location>
</feature>
<dbReference type="EMBL" id="KN667267">
    <property type="protein sequence ID" value="KHN07123.1"/>
    <property type="molecule type" value="Genomic_DNA"/>
</dbReference>
<sequence>MKGLLLVLMIILIHYKVVNANYNKECATENCLIGNDLESEFSFGSRVARMLYDVSQSVSGKTGNSNNKAVNCTQTKDYRSCLPPKNGGGPNQRCGDYTRNC</sequence>
<name>A0A0B2PHQ3_GLYSO</name>
<evidence type="ECO:0000313" key="3">
    <source>
        <dbReference type="EMBL" id="RZB71026.1"/>
    </source>
</evidence>
<accession>A0A0B2PHQ3</accession>
<feature type="signal peptide" evidence="1">
    <location>
        <begin position="1"/>
        <end position="20"/>
    </location>
</feature>
<dbReference type="AlphaFoldDB" id="A0A0B2PHQ3"/>